<proteinExistence type="inferred from homology"/>
<dbReference type="HAMAP" id="MF_00044">
    <property type="entry name" value="Asp_tRNA_synth_type1"/>
    <property type="match status" value="1"/>
</dbReference>
<keyword evidence="4" id="KW-0067">ATP-binding</keyword>
<dbReference type="Proteomes" id="UP000050640">
    <property type="component" value="Unplaced"/>
</dbReference>
<dbReference type="SUPFAM" id="SSF50249">
    <property type="entry name" value="Nucleic acid-binding proteins"/>
    <property type="match status" value="1"/>
</dbReference>
<organism evidence="9 10">
    <name type="scientific">Elaeophora elaphi</name>
    <dbReference type="NCBI Taxonomy" id="1147741"/>
    <lineage>
        <taxon>Eukaryota</taxon>
        <taxon>Metazoa</taxon>
        <taxon>Ecdysozoa</taxon>
        <taxon>Nematoda</taxon>
        <taxon>Chromadorea</taxon>
        <taxon>Rhabditida</taxon>
        <taxon>Spirurina</taxon>
        <taxon>Spiruromorpha</taxon>
        <taxon>Filarioidea</taxon>
        <taxon>Onchocercidae</taxon>
        <taxon>Elaeophora</taxon>
    </lineage>
</organism>
<keyword evidence="3" id="KW-0547">Nucleotide-binding</keyword>
<keyword evidence="9" id="KW-1185">Reference proteome</keyword>
<dbReference type="GO" id="GO:0005524">
    <property type="term" value="F:ATP binding"/>
    <property type="evidence" value="ECO:0007669"/>
    <property type="project" value="UniProtKB-KW"/>
</dbReference>
<dbReference type="Pfam" id="PF00152">
    <property type="entry name" value="tRNA-synt_2"/>
    <property type="match status" value="1"/>
</dbReference>
<dbReference type="InterPro" id="IPR002312">
    <property type="entry name" value="Asp/Asn-tRNA-synth_IIb"/>
</dbReference>
<dbReference type="WBParaSite" id="EEL_0001023901-mRNA-1">
    <property type="protein sequence ID" value="EEL_0001023901-mRNA-1"/>
    <property type="gene ID" value="EEL_0001023901"/>
</dbReference>
<comment type="similarity">
    <text evidence="1">Belongs to the class-II aminoacyl-tRNA synthetase family. Type 1 subfamily.</text>
</comment>
<dbReference type="InterPro" id="IPR047089">
    <property type="entry name" value="Asp-tRNA-ligase_1_N"/>
</dbReference>
<feature type="signal peptide" evidence="7">
    <location>
        <begin position="1"/>
        <end position="19"/>
    </location>
</feature>
<evidence type="ECO:0000313" key="10">
    <source>
        <dbReference type="WBParaSite" id="EEL_0001023901-mRNA-1"/>
    </source>
</evidence>
<name>A0A0R3S617_9BILA</name>
<dbReference type="InterPro" id="IPR012340">
    <property type="entry name" value="NA-bd_OB-fold"/>
</dbReference>
<keyword evidence="6" id="KW-0030">Aminoacyl-tRNA synthetase</keyword>
<evidence type="ECO:0000256" key="1">
    <source>
        <dbReference type="ARBA" id="ARBA00006303"/>
    </source>
</evidence>
<dbReference type="InterPro" id="IPR004364">
    <property type="entry name" value="Aa-tRNA-synt_II"/>
</dbReference>
<reference evidence="10" key="1">
    <citation type="submission" date="2017-02" db="UniProtKB">
        <authorList>
            <consortium name="WormBaseParasite"/>
        </authorList>
    </citation>
    <scope>IDENTIFICATION</scope>
</reference>
<dbReference type="PANTHER" id="PTHR22594:SF5">
    <property type="entry name" value="ASPARTATE--TRNA LIGASE, MITOCHONDRIAL"/>
    <property type="match status" value="1"/>
</dbReference>
<sequence>MMLRLQLLLLLRDKAFFIARRWSVNDFTLRTHTCGELRVGHESQKVTLYGWLQFNRLNRFLVLRDAYGCVQARIPEERRDLVEKIKMINCESVLKIEGIVADRGEQYRNANMRTGDIEVLVNDLQLLNTSSATYPLNELTSTEETKLRYRFLDLRTKRMQRALRLRASVVHGMRKYLIEKANFTEVETPTLFRRTPGGSNEFIVPAPKPNLGKFYSLPQSPQQFKQLLMCGGIDRYFQIARCYRDEGAKSDRQPEFTQVDVELSFTDQDNVMKLIENIIVESWPKELDDLKPSAPFKRMRYQKAERLFGTDKPDLRIPWTIKDCTPDFSFLQRREIPGFVVKIFIARKAEDVINEKSLSGWTRILRDNVLLQFLKTSEKNWFAEIRNDVLLEKFEMKEKDVAVISWTLGQLRHLVGEAMNLRAEQRMEFVWITHFPLFTVNTEGYLKSAHHPFTAPVPDDIPLLYEPNKLLSVTGQHYDLVLNGVELGGGSIRIHNEDVQRHVLSTVLGESSEELEHMLKALSYGAPPHGGFAIGLDRYMALLVGRGDSSVPIRDVIAFPKSKEGNDLMTKCPVELTSLQLGSYILRYGISVSVTSGAKEADVKIPGEKDSKIQTSR</sequence>
<dbReference type="InterPro" id="IPR004115">
    <property type="entry name" value="GAD-like_sf"/>
</dbReference>
<dbReference type="InterPro" id="IPR045864">
    <property type="entry name" value="aa-tRNA-synth_II/BPL/LPL"/>
</dbReference>
<keyword evidence="7" id="KW-0732">Signal</keyword>
<dbReference type="Gene3D" id="3.30.930.10">
    <property type="entry name" value="Bira Bifunctional Protein, Domain 2"/>
    <property type="match status" value="1"/>
</dbReference>
<accession>A0A0R3S617</accession>
<dbReference type="AlphaFoldDB" id="A0A0R3S617"/>
<evidence type="ECO:0000256" key="3">
    <source>
        <dbReference type="ARBA" id="ARBA00022741"/>
    </source>
</evidence>
<dbReference type="PANTHER" id="PTHR22594">
    <property type="entry name" value="ASPARTYL/LYSYL-TRNA SYNTHETASE"/>
    <property type="match status" value="1"/>
</dbReference>
<dbReference type="STRING" id="1147741.A0A0R3S617"/>
<feature type="chain" id="PRO_5006448059" evidence="7">
    <location>
        <begin position="20"/>
        <end position="617"/>
    </location>
</feature>
<protein>
    <submittedName>
        <fullName evidence="10">AA_TRNA_LIGASE_II domain-containing protein</fullName>
    </submittedName>
</protein>
<feature type="domain" description="Aminoacyl-transfer RNA synthetases class-II family profile" evidence="8">
    <location>
        <begin position="163"/>
        <end position="552"/>
    </location>
</feature>
<evidence type="ECO:0000256" key="7">
    <source>
        <dbReference type="SAM" id="SignalP"/>
    </source>
</evidence>
<dbReference type="InterPro" id="IPR004524">
    <property type="entry name" value="Asp-tRNA-ligase_1"/>
</dbReference>
<evidence type="ECO:0000256" key="5">
    <source>
        <dbReference type="ARBA" id="ARBA00022917"/>
    </source>
</evidence>
<dbReference type="PRINTS" id="PR01042">
    <property type="entry name" value="TRNASYNTHASP"/>
</dbReference>
<evidence type="ECO:0000256" key="2">
    <source>
        <dbReference type="ARBA" id="ARBA00022598"/>
    </source>
</evidence>
<dbReference type="Gene3D" id="2.40.50.140">
    <property type="entry name" value="Nucleic acid-binding proteins"/>
    <property type="match status" value="1"/>
</dbReference>
<dbReference type="CDD" id="cd04317">
    <property type="entry name" value="EcAspRS_like_N"/>
    <property type="match status" value="1"/>
</dbReference>
<keyword evidence="2" id="KW-0436">Ligase</keyword>
<dbReference type="SUPFAM" id="SSF55681">
    <property type="entry name" value="Class II aaRS and biotin synthetases"/>
    <property type="match status" value="1"/>
</dbReference>
<dbReference type="GO" id="GO:0005739">
    <property type="term" value="C:mitochondrion"/>
    <property type="evidence" value="ECO:0007669"/>
    <property type="project" value="TreeGrafter"/>
</dbReference>
<keyword evidence="5" id="KW-0648">Protein biosynthesis</keyword>
<dbReference type="GO" id="GO:0006422">
    <property type="term" value="P:aspartyl-tRNA aminoacylation"/>
    <property type="evidence" value="ECO:0007669"/>
    <property type="project" value="TreeGrafter"/>
</dbReference>
<dbReference type="InterPro" id="IPR006195">
    <property type="entry name" value="aa-tRNA-synth_II"/>
</dbReference>
<evidence type="ECO:0000259" key="8">
    <source>
        <dbReference type="PROSITE" id="PS50862"/>
    </source>
</evidence>
<evidence type="ECO:0000256" key="6">
    <source>
        <dbReference type="ARBA" id="ARBA00023146"/>
    </source>
</evidence>
<evidence type="ECO:0000256" key="4">
    <source>
        <dbReference type="ARBA" id="ARBA00022840"/>
    </source>
</evidence>
<dbReference type="PROSITE" id="PS50862">
    <property type="entry name" value="AA_TRNA_LIGASE_II"/>
    <property type="match status" value="1"/>
</dbReference>
<evidence type="ECO:0000313" key="9">
    <source>
        <dbReference type="Proteomes" id="UP000050640"/>
    </source>
</evidence>
<dbReference type="Gene3D" id="3.30.1360.30">
    <property type="entry name" value="GAD-like domain"/>
    <property type="match status" value="1"/>
</dbReference>
<dbReference type="GO" id="GO:0004815">
    <property type="term" value="F:aspartate-tRNA ligase activity"/>
    <property type="evidence" value="ECO:0007669"/>
    <property type="project" value="TreeGrafter"/>
</dbReference>
<dbReference type="NCBIfam" id="NF001750">
    <property type="entry name" value="PRK00476.1"/>
    <property type="match status" value="1"/>
</dbReference>